<proteinExistence type="predicted"/>
<protein>
    <submittedName>
        <fullName evidence="1">Uncharacterized protein</fullName>
    </submittedName>
</protein>
<dbReference type="EMBL" id="GBRH01255976">
    <property type="protein sequence ID" value="JAD41919.1"/>
    <property type="molecule type" value="Transcribed_RNA"/>
</dbReference>
<accession>A0A0A8ZR73</accession>
<dbReference type="AlphaFoldDB" id="A0A0A8ZR73"/>
<sequence length="31" mass="3361">MSGALDLVGWGTRILVLVRFGHRGKCSTRCA</sequence>
<name>A0A0A8ZR73_ARUDO</name>
<reference evidence="1" key="1">
    <citation type="submission" date="2014-09" db="EMBL/GenBank/DDBJ databases">
        <authorList>
            <person name="Magalhaes I.L.F."/>
            <person name="Oliveira U."/>
            <person name="Santos F.R."/>
            <person name="Vidigal T.H.D.A."/>
            <person name="Brescovit A.D."/>
            <person name="Santos A.J."/>
        </authorList>
    </citation>
    <scope>NUCLEOTIDE SEQUENCE</scope>
    <source>
        <tissue evidence="1">Shoot tissue taken approximately 20 cm above the soil surface</tissue>
    </source>
</reference>
<evidence type="ECO:0000313" key="1">
    <source>
        <dbReference type="EMBL" id="JAD41919.1"/>
    </source>
</evidence>
<reference evidence="1" key="2">
    <citation type="journal article" date="2015" name="Data Brief">
        <title>Shoot transcriptome of the giant reed, Arundo donax.</title>
        <authorList>
            <person name="Barrero R.A."/>
            <person name="Guerrero F.D."/>
            <person name="Moolhuijzen P."/>
            <person name="Goolsby J.A."/>
            <person name="Tidwell J."/>
            <person name="Bellgard S.E."/>
            <person name="Bellgard M.I."/>
        </authorList>
    </citation>
    <scope>NUCLEOTIDE SEQUENCE</scope>
    <source>
        <tissue evidence="1">Shoot tissue taken approximately 20 cm above the soil surface</tissue>
    </source>
</reference>
<organism evidence="1">
    <name type="scientific">Arundo donax</name>
    <name type="common">Giant reed</name>
    <name type="synonym">Donax arundinaceus</name>
    <dbReference type="NCBI Taxonomy" id="35708"/>
    <lineage>
        <taxon>Eukaryota</taxon>
        <taxon>Viridiplantae</taxon>
        <taxon>Streptophyta</taxon>
        <taxon>Embryophyta</taxon>
        <taxon>Tracheophyta</taxon>
        <taxon>Spermatophyta</taxon>
        <taxon>Magnoliopsida</taxon>
        <taxon>Liliopsida</taxon>
        <taxon>Poales</taxon>
        <taxon>Poaceae</taxon>
        <taxon>PACMAD clade</taxon>
        <taxon>Arundinoideae</taxon>
        <taxon>Arundineae</taxon>
        <taxon>Arundo</taxon>
    </lineage>
</organism>